<organism evidence="2 3">
    <name type="scientific">Amycolatopsis pretoriensis</name>
    <dbReference type="NCBI Taxonomy" id="218821"/>
    <lineage>
        <taxon>Bacteria</taxon>
        <taxon>Bacillati</taxon>
        <taxon>Actinomycetota</taxon>
        <taxon>Actinomycetes</taxon>
        <taxon>Pseudonocardiales</taxon>
        <taxon>Pseudonocardiaceae</taxon>
        <taxon>Amycolatopsis</taxon>
    </lineage>
</organism>
<evidence type="ECO:0000313" key="2">
    <source>
        <dbReference type="EMBL" id="SEF31627.1"/>
    </source>
</evidence>
<dbReference type="STRING" id="218821.SAMN05421837_105836"/>
<dbReference type="OrthoDB" id="3628859at2"/>
<feature type="compositionally biased region" description="Basic and acidic residues" evidence="1">
    <location>
        <begin position="222"/>
        <end position="232"/>
    </location>
</feature>
<reference evidence="3" key="1">
    <citation type="submission" date="2016-10" db="EMBL/GenBank/DDBJ databases">
        <authorList>
            <person name="Varghese N."/>
            <person name="Submissions S."/>
        </authorList>
    </citation>
    <scope>NUCLEOTIDE SEQUENCE [LARGE SCALE GENOMIC DNA]</scope>
    <source>
        <strain evidence="3">DSM 44654</strain>
    </source>
</reference>
<accession>A0A1H5R2J4</accession>
<feature type="compositionally biased region" description="Basic and acidic residues" evidence="1">
    <location>
        <begin position="178"/>
        <end position="187"/>
    </location>
</feature>
<feature type="compositionally biased region" description="Basic and acidic residues" evidence="1">
    <location>
        <begin position="100"/>
        <end position="114"/>
    </location>
</feature>
<dbReference type="RefSeq" id="WP_086682320.1">
    <property type="nucleotide sequence ID" value="NZ_FNUJ01000005.1"/>
</dbReference>
<name>A0A1H5R2J4_9PSEU</name>
<dbReference type="AlphaFoldDB" id="A0A1H5R2J4"/>
<feature type="region of interest" description="Disordered" evidence="1">
    <location>
        <begin position="100"/>
        <end position="292"/>
    </location>
</feature>
<dbReference type="EMBL" id="FNUJ01000005">
    <property type="protein sequence ID" value="SEF31627.1"/>
    <property type="molecule type" value="Genomic_DNA"/>
</dbReference>
<proteinExistence type="predicted"/>
<feature type="region of interest" description="Disordered" evidence="1">
    <location>
        <begin position="14"/>
        <end position="73"/>
    </location>
</feature>
<feature type="compositionally biased region" description="Basic and acidic residues" evidence="1">
    <location>
        <begin position="14"/>
        <end position="32"/>
    </location>
</feature>
<evidence type="ECO:0000313" key="3">
    <source>
        <dbReference type="Proteomes" id="UP000198878"/>
    </source>
</evidence>
<sequence>MDEDYARKLRAWLKSEPEATPRRPEEEREWLREVPAPAPEGGWSTGDRPPGQPRAADEPLPAPASDERWTVRGRLPREPVEELEEEWVCPVIALPVPRASEENGCRMSAPDERRSRIRRRPVEGTADQPGVTETAECSRDRRLPGEVPGQPGASETAECSWDRRLPGEAPGQPGVSETAERTRDWRLPGEALGRPGVSETAERSRNRRLPGEAPGQPGVSETAERTRDRRLPGEAPGRPGVSETAEQSPQLWHPEGEPIMSDAEARSRWNHPSNWHRRRRAARTDPDQPGSH</sequence>
<evidence type="ECO:0000256" key="1">
    <source>
        <dbReference type="SAM" id="MobiDB-lite"/>
    </source>
</evidence>
<gene>
    <name evidence="2" type="ORF">SAMN05421837_105836</name>
</gene>
<keyword evidence="3" id="KW-1185">Reference proteome</keyword>
<dbReference type="Proteomes" id="UP000198878">
    <property type="component" value="Unassembled WGS sequence"/>
</dbReference>
<protein>
    <submittedName>
        <fullName evidence="2">Uncharacterized protein</fullName>
    </submittedName>
</protein>